<evidence type="ECO:0000313" key="1">
    <source>
        <dbReference type="EMBL" id="CAL1369025.1"/>
    </source>
</evidence>
<protein>
    <submittedName>
        <fullName evidence="1">Uncharacterized protein</fullName>
    </submittedName>
</protein>
<dbReference type="AlphaFoldDB" id="A0AAV2D8T8"/>
<keyword evidence="2" id="KW-1185">Reference proteome</keyword>
<accession>A0AAV2D8T8</accession>
<reference evidence="1 2" key="1">
    <citation type="submission" date="2024-04" db="EMBL/GenBank/DDBJ databases">
        <authorList>
            <person name="Fracassetti M."/>
        </authorList>
    </citation>
    <scope>NUCLEOTIDE SEQUENCE [LARGE SCALE GENOMIC DNA]</scope>
</reference>
<proteinExistence type="predicted"/>
<dbReference type="Proteomes" id="UP001497516">
    <property type="component" value="Chromosome 2"/>
</dbReference>
<name>A0AAV2D8T8_9ROSI</name>
<evidence type="ECO:0000313" key="2">
    <source>
        <dbReference type="Proteomes" id="UP001497516"/>
    </source>
</evidence>
<sequence length="127" mass="14675">MAYTFALTYYSRLFHEPIPLNYHRHNQSFAHRPISLTIDIPLPDFIDLDLDFRQLVHNLGWGFLIDDIPSLVCPAAVRYFFSNLRYFGLHSRTLSSLVAGHLMTLPANAIGKFLNFPAHRRKSCSRV</sequence>
<dbReference type="EMBL" id="OZ034815">
    <property type="protein sequence ID" value="CAL1369025.1"/>
    <property type="molecule type" value="Genomic_DNA"/>
</dbReference>
<gene>
    <name evidence="1" type="ORF">LTRI10_LOCUS11853</name>
</gene>
<organism evidence="1 2">
    <name type="scientific">Linum trigynum</name>
    <dbReference type="NCBI Taxonomy" id="586398"/>
    <lineage>
        <taxon>Eukaryota</taxon>
        <taxon>Viridiplantae</taxon>
        <taxon>Streptophyta</taxon>
        <taxon>Embryophyta</taxon>
        <taxon>Tracheophyta</taxon>
        <taxon>Spermatophyta</taxon>
        <taxon>Magnoliopsida</taxon>
        <taxon>eudicotyledons</taxon>
        <taxon>Gunneridae</taxon>
        <taxon>Pentapetalae</taxon>
        <taxon>rosids</taxon>
        <taxon>fabids</taxon>
        <taxon>Malpighiales</taxon>
        <taxon>Linaceae</taxon>
        <taxon>Linum</taxon>
    </lineage>
</organism>